<protein>
    <recommendedName>
        <fullName evidence="2">KIB1-4 beta-propeller domain-containing protein</fullName>
    </recommendedName>
</protein>
<feature type="region of interest" description="Disordered" evidence="1">
    <location>
        <begin position="143"/>
        <end position="237"/>
    </location>
</feature>
<keyword evidence="4" id="KW-1185">Reference proteome</keyword>
<feature type="compositionally biased region" description="Acidic residues" evidence="1">
    <location>
        <begin position="210"/>
        <end position="225"/>
    </location>
</feature>
<name>A0A9Q0FPJ2_9ROSI</name>
<evidence type="ECO:0000313" key="4">
    <source>
        <dbReference type="Proteomes" id="UP001141552"/>
    </source>
</evidence>
<sequence length="424" mass="48458">MEADGTEEQHSRHRPPALGSSPWLIYAHGKGKCNQIFYNLSERSYHVRRIPEMRQKEILTSLYGWLLLLDVRTRDLTLLNPSSMQKIQLPPFKNYFHKNWCFLLSRPPDDPNSLVMCIKKGKDQLVMFCKPGDLDWTSKHLTFHDGRDGDGDGDGDEDKDKDKDNDDDDGDGDEDKDKDNDDDDDDDDGDDDDRDGDGDGDEDKDKDKDNDDDDDDDGDDDDDRDGDGNDHKDDGYDDDGGGFHFAVVCKGEIYIQTKKDWLLVLKIEDYDIKLVDLGVDLPQPQRRPNRGHTTVLVGSSDDLFVIFPYCIGQYDKQFEIFRMDLEKDEWIPVESLEGRAVFFNDHRGIIAPTSCEGEGEGSVIRDNKIYVTQPDDPCLYEYDIQEMSVEISLPCDPKLAKNLQNPIWAYSLLVDIVQSQITYS</sequence>
<gene>
    <name evidence="3" type="ORF">Tsubulata_029577</name>
</gene>
<feature type="domain" description="KIB1-4 beta-propeller" evidence="2">
    <location>
        <begin position="37"/>
        <end position="138"/>
    </location>
</feature>
<accession>A0A9Q0FPJ2</accession>
<evidence type="ECO:0000313" key="3">
    <source>
        <dbReference type="EMBL" id="KAJ4834202.1"/>
    </source>
</evidence>
<dbReference type="EMBL" id="JAKUCV010004756">
    <property type="protein sequence ID" value="KAJ4834202.1"/>
    <property type="molecule type" value="Genomic_DNA"/>
</dbReference>
<dbReference type="PANTHER" id="PTHR40891:SF1">
    <property type="entry name" value="DUF295 DOMAIN-CONTAINING PROTEIN"/>
    <property type="match status" value="1"/>
</dbReference>
<feature type="non-terminal residue" evidence="3">
    <location>
        <position position="1"/>
    </location>
</feature>
<reference evidence="3" key="2">
    <citation type="journal article" date="2023" name="Plants (Basel)">
        <title>Annotation of the Turnera subulata (Passifloraceae) Draft Genome Reveals the S-Locus Evolved after the Divergence of Turneroideae from Passifloroideae in a Stepwise Manner.</title>
        <authorList>
            <person name="Henning P.M."/>
            <person name="Roalson E.H."/>
            <person name="Mir W."/>
            <person name="McCubbin A.G."/>
            <person name="Shore J.S."/>
        </authorList>
    </citation>
    <scope>NUCLEOTIDE SEQUENCE</scope>
    <source>
        <strain evidence="3">F60SS</strain>
    </source>
</reference>
<dbReference type="Pfam" id="PF03478">
    <property type="entry name" value="Beta-prop_KIB1-4"/>
    <property type="match status" value="2"/>
</dbReference>
<evidence type="ECO:0000259" key="2">
    <source>
        <dbReference type="Pfam" id="PF03478"/>
    </source>
</evidence>
<comment type="caution">
    <text evidence="3">The sequence shown here is derived from an EMBL/GenBank/DDBJ whole genome shotgun (WGS) entry which is preliminary data.</text>
</comment>
<evidence type="ECO:0000256" key="1">
    <source>
        <dbReference type="SAM" id="MobiDB-lite"/>
    </source>
</evidence>
<reference evidence="3" key="1">
    <citation type="submission" date="2022-02" db="EMBL/GenBank/DDBJ databases">
        <authorList>
            <person name="Henning P.M."/>
            <person name="McCubbin A.G."/>
            <person name="Shore J.S."/>
        </authorList>
    </citation>
    <scope>NUCLEOTIDE SEQUENCE</scope>
    <source>
        <strain evidence="3">F60SS</strain>
        <tissue evidence="3">Leaves</tissue>
    </source>
</reference>
<feature type="domain" description="KIB1-4 beta-propeller" evidence="2">
    <location>
        <begin position="241"/>
        <end position="380"/>
    </location>
</feature>
<dbReference type="PANTHER" id="PTHR40891">
    <property type="entry name" value="DUF295 DOMAIN-CONTAINING PROTEIN"/>
    <property type="match status" value="1"/>
</dbReference>
<dbReference type="Proteomes" id="UP001141552">
    <property type="component" value="Unassembled WGS sequence"/>
</dbReference>
<organism evidence="3 4">
    <name type="scientific">Turnera subulata</name>
    <dbReference type="NCBI Taxonomy" id="218843"/>
    <lineage>
        <taxon>Eukaryota</taxon>
        <taxon>Viridiplantae</taxon>
        <taxon>Streptophyta</taxon>
        <taxon>Embryophyta</taxon>
        <taxon>Tracheophyta</taxon>
        <taxon>Spermatophyta</taxon>
        <taxon>Magnoliopsida</taxon>
        <taxon>eudicotyledons</taxon>
        <taxon>Gunneridae</taxon>
        <taxon>Pentapetalae</taxon>
        <taxon>rosids</taxon>
        <taxon>fabids</taxon>
        <taxon>Malpighiales</taxon>
        <taxon>Passifloraceae</taxon>
        <taxon>Turnera</taxon>
    </lineage>
</organism>
<feature type="compositionally biased region" description="Acidic residues" evidence="1">
    <location>
        <begin position="165"/>
        <end position="202"/>
    </location>
</feature>
<dbReference type="InterPro" id="IPR005174">
    <property type="entry name" value="KIB1-4_b-propeller"/>
</dbReference>
<proteinExistence type="predicted"/>
<dbReference type="AlphaFoldDB" id="A0A9Q0FPJ2"/>